<keyword evidence="1" id="KW-1133">Transmembrane helix</keyword>
<evidence type="ECO:0000313" key="2">
    <source>
        <dbReference type="EMBL" id="EAX99623.1"/>
    </source>
</evidence>
<dbReference type="OrthoDB" id="10265204at2759"/>
<feature type="transmembrane region" description="Helical" evidence="1">
    <location>
        <begin position="307"/>
        <end position="329"/>
    </location>
</feature>
<dbReference type="OMA" id="FIACFKI"/>
<feature type="transmembrane region" description="Helical" evidence="1">
    <location>
        <begin position="239"/>
        <end position="257"/>
    </location>
</feature>
<dbReference type="EMBL" id="DS113631">
    <property type="protein sequence ID" value="EAX99623.1"/>
    <property type="molecule type" value="Genomic_DNA"/>
</dbReference>
<feature type="transmembrane region" description="Helical" evidence="1">
    <location>
        <begin position="187"/>
        <end position="208"/>
    </location>
</feature>
<reference evidence="2" key="2">
    <citation type="journal article" date="2007" name="Science">
        <title>Draft genome sequence of the sexually transmitted pathogen Trichomonas vaginalis.</title>
        <authorList>
            <person name="Carlton J.M."/>
            <person name="Hirt R.P."/>
            <person name="Silva J.C."/>
            <person name="Delcher A.L."/>
            <person name="Schatz M."/>
            <person name="Zhao Q."/>
            <person name="Wortman J.R."/>
            <person name="Bidwell S.L."/>
            <person name="Alsmark U.C.M."/>
            <person name="Besteiro S."/>
            <person name="Sicheritz-Ponten T."/>
            <person name="Noel C.J."/>
            <person name="Dacks J.B."/>
            <person name="Foster P.G."/>
            <person name="Simillion C."/>
            <person name="Van de Peer Y."/>
            <person name="Miranda-Saavedra D."/>
            <person name="Barton G.J."/>
            <person name="Westrop G.D."/>
            <person name="Mueller S."/>
            <person name="Dessi D."/>
            <person name="Fiori P.L."/>
            <person name="Ren Q."/>
            <person name="Paulsen I."/>
            <person name="Zhang H."/>
            <person name="Bastida-Corcuera F.D."/>
            <person name="Simoes-Barbosa A."/>
            <person name="Brown M.T."/>
            <person name="Hayes R.D."/>
            <person name="Mukherjee M."/>
            <person name="Okumura C.Y."/>
            <person name="Schneider R."/>
            <person name="Smith A.J."/>
            <person name="Vanacova S."/>
            <person name="Villalvazo M."/>
            <person name="Haas B.J."/>
            <person name="Pertea M."/>
            <person name="Feldblyum T.V."/>
            <person name="Utterback T.R."/>
            <person name="Shu C.L."/>
            <person name="Osoegawa K."/>
            <person name="de Jong P.J."/>
            <person name="Hrdy I."/>
            <person name="Horvathova L."/>
            <person name="Zubacova Z."/>
            <person name="Dolezal P."/>
            <person name="Malik S.B."/>
            <person name="Logsdon J.M. Jr."/>
            <person name="Henze K."/>
            <person name="Gupta A."/>
            <person name="Wang C.C."/>
            <person name="Dunne R.L."/>
            <person name="Upcroft J.A."/>
            <person name="Upcroft P."/>
            <person name="White O."/>
            <person name="Salzberg S.L."/>
            <person name="Tang P."/>
            <person name="Chiu C.-H."/>
            <person name="Lee Y.-S."/>
            <person name="Embley T.M."/>
            <person name="Coombs G.H."/>
            <person name="Mottram J.C."/>
            <person name="Tachezy J."/>
            <person name="Fraser-Liggett C.M."/>
            <person name="Johnson P.J."/>
        </authorList>
    </citation>
    <scope>NUCLEOTIDE SEQUENCE [LARGE SCALE GENOMIC DNA]</scope>
    <source>
        <strain evidence="2">G3</strain>
    </source>
</reference>
<feature type="transmembrane region" description="Helical" evidence="1">
    <location>
        <begin position="127"/>
        <end position="144"/>
    </location>
</feature>
<dbReference type="RefSeq" id="XP_001312553.1">
    <property type="nucleotide sequence ID" value="XM_001312552.1"/>
</dbReference>
<feature type="transmembrane region" description="Helical" evidence="1">
    <location>
        <begin position="156"/>
        <end position="175"/>
    </location>
</feature>
<sequence>MGFTLPEWTSVTDDCYIKKKVHPFLSRHHILLNIIAFTCGFVIYFSMYAYRKGFTAADYRNIKLLGLSYKMMLVILQLAGYILSKFCGIVIISSLDKTKRAFMLVALIGFAEISLILFGITKVPYNAFWMFFNGLPLGLIWGLVFSYLEGRRTSELLGSGMCISFIISSAIIKTIAKEFISMGYSDFWVPAIVGAIFYPILCLFTFFIELVPPPDEEDIKSRTERVAMTHEDRVNFIKSFWPGLTAMIIFYMLICGLRDFRDNFMRELFTAMGETESFVFTKSELIVAVIIIIPVILLMFVKNHLMGFFLYHVVIAIGFGLLLFATVLYEDKLISGVTWMIVVGAAIYIGFVPYSSIIFDRQIAAFKVKANSGFLVYIADSLGYATAIIFMLLKEFGTKANWLGFFKICSYFVSIAGIALQMVSLVYYYYKSKSMLHIANENAQEILLDEAPSHETHEDVMLMEEE</sequence>
<protein>
    <recommendedName>
        <fullName evidence="4">Major Facilitator Superfamily protein</fullName>
    </recommendedName>
</protein>
<dbReference type="Proteomes" id="UP000001542">
    <property type="component" value="Unassembled WGS sequence"/>
</dbReference>
<dbReference type="VEuPathDB" id="TrichDB:TVAGG3_0363960"/>
<feature type="transmembrane region" description="Helical" evidence="1">
    <location>
        <begin position="71"/>
        <end position="95"/>
    </location>
</feature>
<feature type="transmembrane region" description="Helical" evidence="1">
    <location>
        <begin position="336"/>
        <end position="354"/>
    </location>
</feature>
<evidence type="ECO:0008006" key="4">
    <source>
        <dbReference type="Google" id="ProtNLM"/>
    </source>
</evidence>
<feature type="transmembrane region" description="Helical" evidence="1">
    <location>
        <begin position="101"/>
        <end position="120"/>
    </location>
</feature>
<dbReference type="InterPro" id="IPR043745">
    <property type="entry name" value="DUF5690"/>
</dbReference>
<dbReference type="InterPro" id="IPR036259">
    <property type="entry name" value="MFS_trans_sf"/>
</dbReference>
<dbReference type="eggNOG" id="ENOG502SRS3">
    <property type="taxonomic scope" value="Eukaryota"/>
</dbReference>
<dbReference type="AlphaFoldDB" id="A2F653"/>
<name>A2F653_TRIV3</name>
<feature type="transmembrane region" description="Helical" evidence="1">
    <location>
        <begin position="30"/>
        <end position="50"/>
    </location>
</feature>
<feature type="transmembrane region" description="Helical" evidence="1">
    <location>
        <begin position="374"/>
        <end position="393"/>
    </location>
</feature>
<dbReference type="VEuPathDB" id="TrichDB:TVAG_215230"/>
<evidence type="ECO:0000313" key="3">
    <source>
        <dbReference type="Proteomes" id="UP000001542"/>
    </source>
</evidence>
<keyword evidence="1" id="KW-0472">Membrane</keyword>
<gene>
    <name evidence="2" type="ORF">TVAG_215230</name>
</gene>
<feature type="transmembrane region" description="Helical" evidence="1">
    <location>
        <begin position="278"/>
        <end position="301"/>
    </location>
</feature>
<organism evidence="2 3">
    <name type="scientific">Trichomonas vaginalis (strain ATCC PRA-98 / G3)</name>
    <dbReference type="NCBI Taxonomy" id="412133"/>
    <lineage>
        <taxon>Eukaryota</taxon>
        <taxon>Metamonada</taxon>
        <taxon>Parabasalia</taxon>
        <taxon>Trichomonadida</taxon>
        <taxon>Trichomonadidae</taxon>
        <taxon>Trichomonas</taxon>
    </lineage>
</organism>
<keyword evidence="1" id="KW-0812">Transmembrane</keyword>
<dbReference type="SUPFAM" id="SSF103473">
    <property type="entry name" value="MFS general substrate transporter"/>
    <property type="match status" value="1"/>
</dbReference>
<evidence type="ECO:0000256" key="1">
    <source>
        <dbReference type="SAM" id="Phobius"/>
    </source>
</evidence>
<dbReference type="KEGG" id="tva:4757433"/>
<accession>A2F653</accession>
<feature type="transmembrane region" description="Helical" evidence="1">
    <location>
        <begin position="405"/>
        <end position="430"/>
    </location>
</feature>
<proteinExistence type="predicted"/>
<dbReference type="Pfam" id="PF18943">
    <property type="entry name" value="DUF5690"/>
    <property type="match status" value="1"/>
</dbReference>
<dbReference type="InParanoid" id="A2F653"/>
<reference evidence="2" key="1">
    <citation type="submission" date="2006-10" db="EMBL/GenBank/DDBJ databases">
        <authorList>
            <person name="Amadeo P."/>
            <person name="Zhao Q."/>
            <person name="Wortman J."/>
            <person name="Fraser-Liggett C."/>
            <person name="Carlton J."/>
        </authorList>
    </citation>
    <scope>NUCLEOTIDE SEQUENCE</scope>
    <source>
        <strain evidence="2">G3</strain>
    </source>
</reference>
<keyword evidence="3" id="KW-1185">Reference proteome</keyword>